<dbReference type="SMART" id="SM00978">
    <property type="entry name" value="Tim44"/>
    <property type="match status" value="1"/>
</dbReference>
<gene>
    <name evidence="2" type="ORF">CUV01_07225</name>
</gene>
<sequence length="218" mass="23717">MSSSLIQLLVLAGIAIFLILRLKNVLGTRDGYEPPKVETPREGPRRFEVIEGSADQVDNDILDHAEAGSPAAEALTQMKLVEPGFGVGDFLTGAKGAYEMILMAFERGDLSDVRAFLTDPVADAFQSVIDQRKQAGQTVEAQFLGTRETSLAGATFDTRDNEGEISVQFVAEIIAATRNAEGEVIEGDPKASRKQRDIWTFGRRMGEDDPNWQLVATG</sequence>
<dbReference type="PIRSF" id="PIRSF031890">
    <property type="entry name" value="UCP031890_transporter_Tim44"/>
    <property type="match status" value="1"/>
</dbReference>
<evidence type="ECO:0000313" key="3">
    <source>
        <dbReference type="Proteomes" id="UP000233742"/>
    </source>
</evidence>
<keyword evidence="3" id="KW-1185">Reference proteome</keyword>
<dbReference type="EMBL" id="CP025408">
    <property type="protein sequence ID" value="AUH33209.1"/>
    <property type="molecule type" value="Genomic_DNA"/>
</dbReference>
<dbReference type="Proteomes" id="UP000233742">
    <property type="component" value="Chromosome"/>
</dbReference>
<dbReference type="KEGG" id="paro:CUV01_07225"/>
<proteinExistence type="predicted"/>
<evidence type="ECO:0000313" key="2">
    <source>
        <dbReference type="EMBL" id="AUH33209.1"/>
    </source>
</evidence>
<dbReference type="SUPFAM" id="SSF54427">
    <property type="entry name" value="NTF2-like"/>
    <property type="match status" value="1"/>
</dbReference>
<dbReference type="AlphaFoldDB" id="A0A2K9EFU2"/>
<evidence type="ECO:0000259" key="1">
    <source>
        <dbReference type="SMART" id="SM00978"/>
    </source>
</evidence>
<protein>
    <submittedName>
        <fullName evidence="2">Preprotein translocase subunit Tim44</fullName>
    </submittedName>
</protein>
<dbReference type="Pfam" id="PF04280">
    <property type="entry name" value="Tim44"/>
    <property type="match status" value="1"/>
</dbReference>
<reference evidence="2 3" key="1">
    <citation type="submission" date="2017-12" db="EMBL/GenBank/DDBJ databases">
        <authorList>
            <person name="Hurst M.R.H."/>
        </authorList>
    </citation>
    <scope>NUCLEOTIDE SEQUENCE [LARGE SCALE GENOMIC DNA]</scope>
    <source>
        <strain evidence="2 3">BM15</strain>
    </source>
</reference>
<dbReference type="InterPro" id="IPR032710">
    <property type="entry name" value="NTF2-like_dom_sf"/>
</dbReference>
<accession>A0A2K9EFU2</accession>
<dbReference type="InterPro" id="IPR007379">
    <property type="entry name" value="Tim44-like_dom"/>
</dbReference>
<dbReference type="OrthoDB" id="9798618at2"/>
<organism evidence="2 3">
    <name type="scientific">Paracoccus tegillarcae</name>
    <dbReference type="NCBI Taxonomy" id="1529068"/>
    <lineage>
        <taxon>Bacteria</taxon>
        <taxon>Pseudomonadati</taxon>
        <taxon>Pseudomonadota</taxon>
        <taxon>Alphaproteobacteria</taxon>
        <taxon>Rhodobacterales</taxon>
        <taxon>Paracoccaceae</taxon>
        <taxon>Paracoccus</taxon>
    </lineage>
</organism>
<feature type="domain" description="Tim44-like" evidence="1">
    <location>
        <begin position="71"/>
        <end position="218"/>
    </location>
</feature>
<dbReference type="InterPro" id="IPR016985">
    <property type="entry name" value="UCP031890_Tim44-rel"/>
</dbReference>
<dbReference type="RefSeq" id="WP_101459879.1">
    <property type="nucleotide sequence ID" value="NZ_CP025408.1"/>
</dbReference>
<name>A0A2K9EFU2_9RHOB</name>
<dbReference type="NCBIfam" id="NF033779">
    <property type="entry name" value="Tim44_TimA_adap"/>
    <property type="match status" value="1"/>
</dbReference>
<dbReference type="Gene3D" id="3.10.450.240">
    <property type="match status" value="1"/>
</dbReference>